<feature type="transmembrane region" description="Helical" evidence="1">
    <location>
        <begin position="97"/>
        <end position="120"/>
    </location>
</feature>
<gene>
    <name evidence="2" type="ORF">O2N63_17020</name>
</gene>
<keyword evidence="1" id="KW-0812">Transmembrane</keyword>
<feature type="transmembrane region" description="Helical" evidence="1">
    <location>
        <begin position="43"/>
        <end position="66"/>
    </location>
</feature>
<evidence type="ECO:0000313" key="3">
    <source>
        <dbReference type="Proteomes" id="UP001528040"/>
    </source>
</evidence>
<protein>
    <submittedName>
        <fullName evidence="2">Uncharacterized protein</fullName>
    </submittedName>
</protein>
<dbReference type="Proteomes" id="UP001528040">
    <property type="component" value="Unassembled WGS sequence"/>
</dbReference>
<feature type="transmembrane region" description="Helical" evidence="1">
    <location>
        <begin position="73"/>
        <end position="91"/>
    </location>
</feature>
<evidence type="ECO:0000313" key="2">
    <source>
        <dbReference type="EMBL" id="MDA5095795.1"/>
    </source>
</evidence>
<evidence type="ECO:0000256" key="1">
    <source>
        <dbReference type="SAM" id="Phobius"/>
    </source>
</evidence>
<keyword evidence="3" id="KW-1185">Reference proteome</keyword>
<comment type="caution">
    <text evidence="2">The sequence shown here is derived from an EMBL/GenBank/DDBJ whole genome shotgun (WGS) entry which is preliminary data.</text>
</comment>
<name>A0ABT4W5Q3_9RHOB</name>
<proteinExistence type="predicted"/>
<dbReference type="EMBL" id="JAQIIO010000016">
    <property type="protein sequence ID" value="MDA5095795.1"/>
    <property type="molecule type" value="Genomic_DNA"/>
</dbReference>
<keyword evidence="1" id="KW-0472">Membrane</keyword>
<organism evidence="2 3">
    <name type="scientific">Aliiroseovarius salicola</name>
    <dbReference type="NCBI Taxonomy" id="3009082"/>
    <lineage>
        <taxon>Bacteria</taxon>
        <taxon>Pseudomonadati</taxon>
        <taxon>Pseudomonadota</taxon>
        <taxon>Alphaproteobacteria</taxon>
        <taxon>Rhodobacterales</taxon>
        <taxon>Paracoccaceae</taxon>
        <taxon>Aliiroseovarius</taxon>
    </lineage>
</organism>
<keyword evidence="1" id="KW-1133">Transmembrane helix</keyword>
<sequence>MLVFLYFVVAAGLLFAVLRLTCGPCVMGYAEAGAETLFPRSRLPVITLGWTLSLFLTVTYVLCVGFDLIFPGYAMYEAWIALLPGVTWLSWSSFVLGLAWAFFYGWYIAFLFGGLFNAIAAQN</sequence>
<dbReference type="RefSeq" id="WP_271055506.1">
    <property type="nucleotide sequence ID" value="NZ_JAQIIO010000016.1"/>
</dbReference>
<accession>A0ABT4W5Q3</accession>
<reference evidence="2 3" key="1">
    <citation type="submission" date="2023-01" db="EMBL/GenBank/DDBJ databases">
        <authorList>
            <person name="Yoon J.-W."/>
        </authorList>
    </citation>
    <scope>NUCLEOTIDE SEQUENCE [LARGE SCALE GENOMIC DNA]</scope>
    <source>
        <strain evidence="2 3">KMU-50</strain>
    </source>
</reference>